<sequence>MEGGEKSHPQRSGVGVGVGGGEFFICFRIRQPSSSSTVASASTAMRVRHSKCIMSPGRGRVPSSVPEISSSLSLRFRRNGSLKGAQSPMFPAGVQNTGRKKGGAMETAEPSSPKVTCIGQVRVRSKKKGKFNSKIPVVGSTANRGDGGRGCFPERKQGMFLRICQAFRSLGLALNCYVPCVGRSKCCSLSRKAGEGKRCRKKIMARPESSTARGDEIAKWLPPCDDGHNVVGEEREKVEMEMGFLLQEREEKLEMEVEEIRKRRENREMAMVGVKEKDGEGQEAGRASVCVPPKNALLLMRCRSDPVKMAAMANRFWGSHKEKERREEEAVEEEEKMEKLEDSQRMEEDNQFTVAVMKRAEREEANQTKDEGDEQNLQQPNQHEPEVEDEVGIAGKDLSRGSPSIGESSSSPKEVQKEEAEGTHLPEEQESNKMARKKSHTFPSKKGGKEIRCSRPKDGLRKGSKEKDARRHSFSSERETIKQSFSSEKEARRASFSVDRGRRWSFSVEKEVSRSKNEKRPILLPPPEEKQEQHMEAGNETDRKKSTKETQEEEKDKKTEAGEKTDLPDCLLLMMYEPKLSMEVSQETWVCGNDFLRWRPHPTPNLRSTKQSCNGGSKVDCNSPELVAAAVQLPAEAEIVVPSRPAAVVPYEPLVLTRCKSEPTRSTARLAPNAYFWKERHRPISAAGIGF</sequence>
<feature type="compositionally biased region" description="Low complexity" evidence="1">
    <location>
        <begin position="400"/>
        <end position="412"/>
    </location>
</feature>
<gene>
    <name evidence="2" type="ORF">HPP92_003871</name>
</gene>
<protein>
    <submittedName>
        <fullName evidence="2">Uncharacterized protein</fullName>
    </submittedName>
</protein>
<name>A0A835VJD6_VANPL</name>
<organism evidence="2 3">
    <name type="scientific">Vanilla planifolia</name>
    <name type="common">Vanilla</name>
    <dbReference type="NCBI Taxonomy" id="51239"/>
    <lineage>
        <taxon>Eukaryota</taxon>
        <taxon>Viridiplantae</taxon>
        <taxon>Streptophyta</taxon>
        <taxon>Embryophyta</taxon>
        <taxon>Tracheophyta</taxon>
        <taxon>Spermatophyta</taxon>
        <taxon>Magnoliopsida</taxon>
        <taxon>Liliopsida</taxon>
        <taxon>Asparagales</taxon>
        <taxon>Orchidaceae</taxon>
        <taxon>Vanilloideae</taxon>
        <taxon>Vanilleae</taxon>
        <taxon>Vanilla</taxon>
    </lineage>
</organism>
<feature type="compositionally biased region" description="Basic and acidic residues" evidence="1">
    <location>
        <begin position="508"/>
        <end position="563"/>
    </location>
</feature>
<evidence type="ECO:0000256" key="1">
    <source>
        <dbReference type="SAM" id="MobiDB-lite"/>
    </source>
</evidence>
<feature type="region of interest" description="Disordered" evidence="1">
    <location>
        <begin position="85"/>
        <end position="111"/>
    </location>
</feature>
<dbReference type="Proteomes" id="UP000636800">
    <property type="component" value="Chromosome 1"/>
</dbReference>
<comment type="caution">
    <text evidence="2">The sequence shown here is derived from an EMBL/GenBank/DDBJ whole genome shotgun (WGS) entry which is preliminary data.</text>
</comment>
<dbReference type="OrthoDB" id="191037at2759"/>
<feature type="compositionally biased region" description="Basic and acidic residues" evidence="1">
    <location>
        <begin position="414"/>
        <end position="433"/>
    </location>
</feature>
<dbReference type="PANTHER" id="PTHR33448:SF4">
    <property type="entry name" value="CHLOROPLAST PROTEIN HCF243"/>
    <property type="match status" value="1"/>
</dbReference>
<feature type="region of interest" description="Disordered" evidence="1">
    <location>
        <begin position="319"/>
        <end position="563"/>
    </location>
</feature>
<feature type="compositionally biased region" description="Basic and acidic residues" evidence="1">
    <location>
        <begin position="336"/>
        <end position="348"/>
    </location>
</feature>
<accession>A0A835VJD6</accession>
<dbReference type="PANTHER" id="PTHR33448">
    <property type="entry name" value="CHLOROPLAST PROTEIN HCF243-RELATED"/>
    <property type="match status" value="1"/>
</dbReference>
<dbReference type="EMBL" id="JADCNL010000001">
    <property type="protein sequence ID" value="KAG0499180.1"/>
    <property type="molecule type" value="Genomic_DNA"/>
</dbReference>
<feature type="compositionally biased region" description="Basic and acidic residues" evidence="1">
    <location>
        <begin position="319"/>
        <end position="328"/>
    </location>
</feature>
<dbReference type="AlphaFoldDB" id="A0A835VJD6"/>
<evidence type="ECO:0000313" key="3">
    <source>
        <dbReference type="Proteomes" id="UP000636800"/>
    </source>
</evidence>
<proteinExistence type="predicted"/>
<reference evidence="2 3" key="1">
    <citation type="journal article" date="2020" name="Nat. Food">
        <title>A phased Vanilla planifolia genome enables genetic improvement of flavour and production.</title>
        <authorList>
            <person name="Hasing T."/>
            <person name="Tang H."/>
            <person name="Brym M."/>
            <person name="Khazi F."/>
            <person name="Huang T."/>
            <person name="Chambers A.H."/>
        </authorList>
    </citation>
    <scope>NUCLEOTIDE SEQUENCE [LARGE SCALE GENOMIC DNA]</scope>
    <source>
        <tissue evidence="2">Leaf</tissue>
    </source>
</reference>
<feature type="compositionally biased region" description="Basic and acidic residues" evidence="1">
    <location>
        <begin position="358"/>
        <end position="370"/>
    </location>
</feature>
<keyword evidence="3" id="KW-1185">Reference proteome</keyword>
<feature type="compositionally biased region" description="Basic and acidic residues" evidence="1">
    <location>
        <begin position="447"/>
        <end position="493"/>
    </location>
</feature>
<evidence type="ECO:0000313" key="2">
    <source>
        <dbReference type="EMBL" id="KAG0499180.1"/>
    </source>
</evidence>